<dbReference type="GeneID" id="93102833"/>
<dbReference type="AlphaFoldDB" id="A0A7W6MZ25"/>
<protein>
    <submittedName>
        <fullName evidence="2">Uncharacterized protein</fullName>
    </submittedName>
</protein>
<dbReference type="Proteomes" id="UP000546007">
    <property type="component" value="Unassembled WGS sequence"/>
</dbReference>
<keyword evidence="1" id="KW-0732">Signal</keyword>
<reference evidence="2 3" key="1">
    <citation type="submission" date="2020-08" db="EMBL/GenBank/DDBJ databases">
        <title>Genomic Encyclopedia of Type Strains, Phase IV (KMG-IV): sequencing the most valuable type-strain genomes for metagenomic binning, comparative biology and taxonomic classification.</title>
        <authorList>
            <person name="Goeker M."/>
        </authorList>
    </citation>
    <scope>NUCLEOTIDE SEQUENCE [LARGE SCALE GENOMIC DNA]</scope>
    <source>
        <strain evidence="2 3">DSM 105721</strain>
    </source>
</reference>
<gene>
    <name evidence="2" type="ORF">GGR14_002488</name>
</gene>
<feature type="signal peptide" evidence="1">
    <location>
        <begin position="1"/>
        <end position="26"/>
    </location>
</feature>
<feature type="chain" id="PRO_5030819580" evidence="1">
    <location>
        <begin position="27"/>
        <end position="54"/>
    </location>
</feature>
<comment type="caution">
    <text evidence="2">The sequence shown here is derived from an EMBL/GenBank/DDBJ whole genome shotgun (WGS) entry which is preliminary data.</text>
</comment>
<evidence type="ECO:0000313" key="3">
    <source>
        <dbReference type="Proteomes" id="UP000546007"/>
    </source>
</evidence>
<dbReference type="RefSeq" id="WP_167513911.1">
    <property type="nucleotide sequence ID" value="NZ_AP028155.1"/>
</dbReference>
<evidence type="ECO:0000313" key="2">
    <source>
        <dbReference type="EMBL" id="MBB4026687.1"/>
    </source>
</evidence>
<dbReference type="EMBL" id="JACIES010000006">
    <property type="protein sequence ID" value="MBB4026687.1"/>
    <property type="molecule type" value="Genomic_DNA"/>
</dbReference>
<evidence type="ECO:0000256" key="1">
    <source>
        <dbReference type="SAM" id="SignalP"/>
    </source>
</evidence>
<name>A0A7W6MZ25_9BACT</name>
<sequence length="54" mass="6215">MWPICLRTYKLAFFLARWQAFLPACQFTCLPVCLPLCLPAGTLAYRHRNGENAK</sequence>
<keyword evidence="3" id="KW-1185">Reference proteome</keyword>
<proteinExistence type="predicted"/>
<accession>A0A7W6MZ25</accession>
<organism evidence="2 3">
    <name type="scientific">Butyricimonas faecihominis</name>
    <dbReference type="NCBI Taxonomy" id="1472416"/>
    <lineage>
        <taxon>Bacteria</taxon>
        <taxon>Pseudomonadati</taxon>
        <taxon>Bacteroidota</taxon>
        <taxon>Bacteroidia</taxon>
        <taxon>Bacteroidales</taxon>
        <taxon>Odoribacteraceae</taxon>
        <taxon>Butyricimonas</taxon>
    </lineage>
</organism>